<sequence>MLLISSLAAVIAPAFLISLIGFVWAKRGLPFDQTMITHLMTMVAAPSLVFSIFTKMHLPLADVATMAAATILCMLIFGVVGAIGLRLAGLSARVFLPSLIFPNVGNMGLPVCFFAFGDAGMTLAMVYFAVSVIGQFTVGPALAAGRFEARTLLRLPFVYVMILSIALQIWEIRPPAWLTNTTDLAGAIAVPMMLLSLGVALAQLKVARFGRATVLSLARIGGGGLTGWAVAAAFGLAGPARGAPIIESAMPVAVFNYLFASLYGNEPEEVAGMILVSTALAYVGLPFLIAALM</sequence>
<feature type="transmembrane region" description="Helical" evidence="7">
    <location>
        <begin position="184"/>
        <end position="204"/>
    </location>
</feature>
<dbReference type="AlphaFoldDB" id="A0A4Q9VUU5"/>
<accession>A0A4Q9VUU5</accession>
<dbReference type="Pfam" id="PF03547">
    <property type="entry name" value="Mem_trans"/>
    <property type="match status" value="1"/>
</dbReference>
<keyword evidence="4 7" id="KW-0812">Transmembrane</keyword>
<name>A0A4Q9VUU5_9HYPH</name>
<dbReference type="GO" id="GO:0016020">
    <property type="term" value="C:membrane"/>
    <property type="evidence" value="ECO:0007669"/>
    <property type="project" value="UniProtKB-SubCell"/>
</dbReference>
<feature type="transmembrane region" description="Helical" evidence="7">
    <location>
        <begin position="151"/>
        <end position="172"/>
    </location>
</feature>
<organism evidence="8 9">
    <name type="scientific">Siculibacillus lacustris</name>
    <dbReference type="NCBI Taxonomy" id="1549641"/>
    <lineage>
        <taxon>Bacteria</taxon>
        <taxon>Pseudomonadati</taxon>
        <taxon>Pseudomonadota</taxon>
        <taxon>Alphaproteobacteria</taxon>
        <taxon>Hyphomicrobiales</taxon>
        <taxon>Ancalomicrobiaceae</taxon>
        <taxon>Siculibacillus</taxon>
    </lineage>
</organism>
<dbReference type="PANTHER" id="PTHR36838">
    <property type="entry name" value="AUXIN EFFLUX CARRIER FAMILY PROTEIN"/>
    <property type="match status" value="1"/>
</dbReference>
<comment type="subcellular location">
    <subcellularLocation>
        <location evidence="1">Membrane</location>
        <topology evidence="1">Multi-pass membrane protein</topology>
    </subcellularLocation>
</comment>
<comment type="caution">
    <text evidence="8">The sequence shown here is derived from an EMBL/GenBank/DDBJ whole genome shotgun (WGS) entry which is preliminary data.</text>
</comment>
<dbReference type="OrthoDB" id="3238001at2"/>
<evidence type="ECO:0000256" key="7">
    <source>
        <dbReference type="SAM" id="Phobius"/>
    </source>
</evidence>
<evidence type="ECO:0000313" key="8">
    <source>
        <dbReference type="EMBL" id="TBW39466.1"/>
    </source>
</evidence>
<evidence type="ECO:0000256" key="5">
    <source>
        <dbReference type="ARBA" id="ARBA00022989"/>
    </source>
</evidence>
<keyword evidence="9" id="KW-1185">Reference proteome</keyword>
<evidence type="ECO:0000256" key="2">
    <source>
        <dbReference type="ARBA" id="ARBA00022448"/>
    </source>
</evidence>
<feature type="transmembrane region" description="Helical" evidence="7">
    <location>
        <begin position="216"/>
        <end position="237"/>
    </location>
</feature>
<feature type="transmembrane region" description="Helical" evidence="7">
    <location>
        <begin position="270"/>
        <end position="292"/>
    </location>
</feature>
<protein>
    <submittedName>
        <fullName evidence="8">AEC family transporter</fullName>
    </submittedName>
</protein>
<evidence type="ECO:0000256" key="3">
    <source>
        <dbReference type="ARBA" id="ARBA00022475"/>
    </source>
</evidence>
<keyword evidence="2" id="KW-0813">Transport</keyword>
<evidence type="ECO:0000313" key="9">
    <source>
        <dbReference type="Proteomes" id="UP000292781"/>
    </source>
</evidence>
<feature type="transmembrane region" description="Helical" evidence="7">
    <location>
        <begin position="66"/>
        <end position="87"/>
    </location>
</feature>
<dbReference type="RefSeq" id="WP_131307310.1">
    <property type="nucleotide sequence ID" value="NZ_SJFN01000007.1"/>
</dbReference>
<proteinExistence type="predicted"/>
<evidence type="ECO:0000256" key="1">
    <source>
        <dbReference type="ARBA" id="ARBA00004141"/>
    </source>
</evidence>
<dbReference type="GO" id="GO:0055085">
    <property type="term" value="P:transmembrane transport"/>
    <property type="evidence" value="ECO:0007669"/>
    <property type="project" value="InterPro"/>
</dbReference>
<dbReference type="PANTHER" id="PTHR36838:SF1">
    <property type="entry name" value="SLR1864 PROTEIN"/>
    <property type="match status" value="1"/>
</dbReference>
<dbReference type="EMBL" id="SJFN01000007">
    <property type="protein sequence ID" value="TBW39466.1"/>
    <property type="molecule type" value="Genomic_DNA"/>
</dbReference>
<dbReference type="Proteomes" id="UP000292781">
    <property type="component" value="Unassembled WGS sequence"/>
</dbReference>
<gene>
    <name evidence="8" type="ORF">EYW49_06230</name>
</gene>
<dbReference type="InterPro" id="IPR004776">
    <property type="entry name" value="Mem_transp_PIN-like"/>
</dbReference>
<evidence type="ECO:0000256" key="6">
    <source>
        <dbReference type="ARBA" id="ARBA00023136"/>
    </source>
</evidence>
<reference evidence="8 9" key="1">
    <citation type="submission" date="2019-02" db="EMBL/GenBank/DDBJ databases">
        <title>Siculibacillus lacustris gen. nov., sp. nov., a new rosette-forming bacterium isolated from a freshwater crater lake (Lake St. Ana, Romania).</title>
        <authorList>
            <person name="Felfoldi T."/>
            <person name="Marton Z."/>
            <person name="Szabo A."/>
            <person name="Mentes A."/>
            <person name="Boka K."/>
            <person name="Marialigeti K."/>
            <person name="Mathe I."/>
            <person name="Koncz M."/>
            <person name="Schumann P."/>
            <person name="Toth E."/>
        </authorList>
    </citation>
    <scope>NUCLEOTIDE SEQUENCE [LARGE SCALE GENOMIC DNA]</scope>
    <source>
        <strain evidence="8 9">SA-279</strain>
    </source>
</reference>
<keyword evidence="3" id="KW-1003">Cell membrane</keyword>
<evidence type="ECO:0000256" key="4">
    <source>
        <dbReference type="ARBA" id="ARBA00022692"/>
    </source>
</evidence>
<feature type="transmembrane region" description="Helical" evidence="7">
    <location>
        <begin position="35"/>
        <end position="54"/>
    </location>
</feature>
<keyword evidence="6 7" id="KW-0472">Membrane</keyword>
<keyword evidence="5 7" id="KW-1133">Transmembrane helix</keyword>